<dbReference type="FunFam" id="1.20.1560.10:FF:000010">
    <property type="entry name" value="Multidrug resistance-associated ABC transporter"/>
    <property type="match status" value="1"/>
</dbReference>
<reference evidence="13" key="2">
    <citation type="journal article" date="2022" name="Res Sq">
        <title>Comparative Genomics Reveals Insights into the Divergent Evolution of Astigmatic Mites and Household Pest Adaptations.</title>
        <authorList>
            <person name="Xiong Q."/>
            <person name="Wan A.T.-Y."/>
            <person name="Liu X.-Y."/>
            <person name="Fung C.S.-H."/>
            <person name="Xiao X."/>
            <person name="Malainual N."/>
            <person name="Hou J."/>
            <person name="Wang L."/>
            <person name="Wang M."/>
            <person name="Yang K."/>
            <person name="Cui Y."/>
            <person name="Leung E."/>
            <person name="Nong W."/>
            <person name="Shin S.-K."/>
            <person name="Au S."/>
            <person name="Jeong K.Y."/>
            <person name="Chew F.T."/>
            <person name="Hui J."/>
            <person name="Leung T.F."/>
            <person name="Tungtrongchitr A."/>
            <person name="Zhong N."/>
            <person name="Liu Z."/>
            <person name="Tsui S."/>
        </authorList>
    </citation>
    <scope>NUCLEOTIDE SEQUENCE</scope>
    <source>
        <strain evidence="13">Derf</strain>
        <tissue evidence="13">Whole organism</tissue>
    </source>
</reference>
<feature type="transmembrane region" description="Helical" evidence="10">
    <location>
        <begin position="650"/>
        <end position="669"/>
    </location>
</feature>
<evidence type="ECO:0000256" key="10">
    <source>
        <dbReference type="SAM" id="Phobius"/>
    </source>
</evidence>
<dbReference type="EMBL" id="ASGP02000001">
    <property type="protein sequence ID" value="KAH9530300.1"/>
    <property type="molecule type" value="Genomic_DNA"/>
</dbReference>
<feature type="transmembrane region" description="Helical" evidence="10">
    <location>
        <begin position="230"/>
        <end position="253"/>
    </location>
</feature>
<evidence type="ECO:0000313" key="14">
    <source>
        <dbReference type="Proteomes" id="UP000790347"/>
    </source>
</evidence>
<dbReference type="GO" id="GO:0140359">
    <property type="term" value="F:ABC-type transporter activity"/>
    <property type="evidence" value="ECO:0007669"/>
    <property type="project" value="InterPro"/>
</dbReference>
<keyword evidence="8 10" id="KW-0472">Membrane</keyword>
<keyword evidence="2" id="KW-0813">Transport</keyword>
<dbReference type="Pfam" id="PF00005">
    <property type="entry name" value="ABC_tran"/>
    <property type="match status" value="2"/>
</dbReference>
<dbReference type="SUPFAM" id="SSF90123">
    <property type="entry name" value="ABC transporter transmembrane region"/>
    <property type="match status" value="2"/>
</dbReference>
<feature type="domain" description="ABC transporter" evidence="11">
    <location>
        <begin position="898"/>
        <end position="1125"/>
    </location>
</feature>
<dbReference type="InterPro" id="IPR036640">
    <property type="entry name" value="ABC1_TM_sf"/>
</dbReference>
<sequence length="1957" mass="225950">MNVTTSAFSSSSSSSSSMMMTIIKINDPSNNHQWNYRLDLLSFIINIIIVIIPALYWLLSNGYRKLSGLKFTKNFQMKMTNNSNNSNTTNDLHIHYYNNSDYYETINSDSEIQIQIDGPSTPTTTTLNQPLNSNEFDYPQQQQQLFQPDQEPFIGMIKNENDDTETTKMTKKDCPRILFWEEIVTQLSYLLLIIIYLGQLIELLILDIAIVRIDDDDEEKSMIFIDNLQLINIILTIIIHLLFYGLIYGKYFLFNSVIDRLLQILQWIDSKHHHRQLKQVVVQLNHELDFIILHAIAFGYFFLNLFINISKIVILILFIASDQDDVRLFELIRPYFLITIIILQFYFTSKHLLELVIFAIRICYKRDLFSMKMNKLPTRSNKSTTTTNDSFIRYRRNHTTFLSKLTFSWFIPILKIGYRKNLCIADLGTLTYEERCTTQTERFLRNFHKIDKEKHRSSLLLRVCWQTYKKSLIFGAIIKILADLSSLIGPISIGYILDDITRVQQANYTTTASIDEWRAIFIQNGDEDNGNLPILEFLRARTFMTNAYVLTVIVLLATFLQSTLSNNFNHLVISEAIRLKSALSCCIYQKALHMPVNNNNGGVDVSGTISNHITLDMSNIFQFFTMMHYLWAVPIKIIILLILLYRQMGISAICGSTIFFVFSPFQYYCSRQISKIQKLQLNISDKRVSKTNELFMGIKLLKLMGWELSFAEYVKKFRRIELHYLKRDAIFVAINTFITQASAILVTMVTFTLYPYLEDKPLKASTVFTSIALFNQITVPLYIVPLVIPMLISAIVSNRRLSAYFTSREIQSDKRIQWKKEPIRRVDLDQPNSAPILESESISNEKSSLNHHRTLDRCLSVAVASRPLSMHQHQQHYFDHFCCYIKNGKFTWHDDEAVIQANSINRDNIECTLSDVNVRFPRGRLTILVGSIGSGKSTLLASLIGETYMVDGEIHWLEENRINFGYVPSMAWILNVSLQDNITFGREFDPKRYDEVVRACCLKADIDLLPQRDQTIIGERGITLSGGQRQRIALARAIYSSAPTLILDDALSALDPIVGYSVFENAIIKLAIKHQKRTVILATHRQEFLSRTDYVVVMESGTVRNQGRLEQVEKENKPFFYHRNVVKEKETLERLQQKPDTCRTTKERQKLTRYFSKKGEFRNRERIKCKSRPHKPLLRQASCGIAPTLPLHDLEMELDISSDVDGIIDENLTTTTAAPPVINLRKNQLNRLASDESYHSTSIYLSFNNENTIYNDDHPQRSNHPIPLQRLVSSISNYSTITTATTPGIEESSLQQPLYCDSHRYLSADSTTIIDDHTTVVLQNGCDYYHNNSDIEHDDDDDDDVFVEDETSCITEELRQEITSFKTNQLCDDNCTNMVCNRLNDDPRKNQISNDIFLAYLKVHSYSCVTVVFILVIMNQTLRVIADFWLANWANNDEHHHDHHHQSNNNGVGHYIKSYVILSIVSVIISLATNLYAQLITIKAVRQLHDNLLDTMVRCPLRFFDRTPIGRIINRFTTDLNVIDKKLPIAIPVLLRFFFLCASAIIVDVIICPYFSIAILPILVLYYYLQKIFRCTSRQLQRLESSSKSPIISHFNQTIDGLTTIRAFREQRMFSDRFHQYLDMNNLCFLMVNSANCFLGILLDYFGGIILFIAMMISITAAFYWNVQSAYVGLAMTYTLLVPVYLNWLVRNLAQVEMNMHSVERIHSYIGLEREKSCTNSRQEFEAMSKNWPKNGEIEFRNVTIRYGANLKPIIHDACLHIRSGEKIGICGRTGSGKSSLIGAMFRINEICSGQIFVDNIDITHLCPYRLRKRLAIIPQDLVIFTGSIRDNLDPDQTITSLDEEFNDEQTVKQRFSSGERQLLCCARAFLVDTPILLMDESTSMLDMKSERLVFDQIFNSSRTILAIAHHVQQIVHFDRIAVVNDGRIIEFDSPNRLLNDSKSMFYTLYHKNREYK</sequence>
<feature type="transmembrane region" description="Helical" evidence="10">
    <location>
        <begin position="620"/>
        <end position="644"/>
    </location>
</feature>
<evidence type="ECO:0000313" key="13">
    <source>
        <dbReference type="EMBL" id="KAH9530300.1"/>
    </source>
</evidence>
<feature type="domain" description="ABC transporter" evidence="11">
    <location>
        <begin position="1738"/>
        <end position="1951"/>
    </location>
</feature>
<feature type="transmembrane region" description="Helical" evidence="10">
    <location>
        <begin position="1671"/>
        <end position="1690"/>
    </location>
</feature>
<gene>
    <name evidence="13" type="ORF">DERF_004113</name>
</gene>
<keyword evidence="7 10" id="KW-1133">Transmembrane helix</keyword>
<dbReference type="CDD" id="cd03250">
    <property type="entry name" value="ABCC_MRP_domain1"/>
    <property type="match status" value="1"/>
</dbReference>
<dbReference type="SMART" id="SM00382">
    <property type="entry name" value="AAA"/>
    <property type="match status" value="2"/>
</dbReference>
<keyword evidence="14" id="KW-1185">Reference proteome</keyword>
<feature type="transmembrane region" description="Helical" evidence="10">
    <location>
        <begin position="777"/>
        <end position="796"/>
    </location>
</feature>
<feature type="domain" description="ABC transmembrane type-1" evidence="12">
    <location>
        <begin position="473"/>
        <end position="793"/>
    </location>
</feature>
<dbReference type="FunFam" id="1.20.1560.10:FF:000006">
    <property type="entry name" value="ATP-binding cassette, sub-family C (CFTR/MRP), member 9"/>
    <property type="match status" value="1"/>
</dbReference>
<dbReference type="GO" id="GO:0005524">
    <property type="term" value="F:ATP binding"/>
    <property type="evidence" value="ECO:0007669"/>
    <property type="project" value="UniProtKB-KW"/>
</dbReference>
<evidence type="ECO:0000256" key="4">
    <source>
        <dbReference type="ARBA" id="ARBA00022692"/>
    </source>
</evidence>
<dbReference type="Proteomes" id="UP000790347">
    <property type="component" value="Unassembled WGS sequence"/>
</dbReference>
<dbReference type="InterPro" id="IPR050173">
    <property type="entry name" value="ABC_transporter_C-like"/>
</dbReference>
<evidence type="ECO:0000256" key="9">
    <source>
        <dbReference type="ARBA" id="ARBA00023180"/>
    </source>
</evidence>
<protein>
    <recommendedName>
        <fullName evidence="15">ATP-binding cassette sub-family C member 8-like</fullName>
    </recommendedName>
</protein>
<evidence type="ECO:0000256" key="5">
    <source>
        <dbReference type="ARBA" id="ARBA00022741"/>
    </source>
</evidence>
<feature type="domain" description="ABC transmembrane type-1" evidence="12">
    <location>
        <begin position="1411"/>
        <end position="1698"/>
    </location>
</feature>
<dbReference type="InterPro" id="IPR003439">
    <property type="entry name" value="ABC_transporter-like_ATP-bd"/>
</dbReference>
<keyword evidence="9" id="KW-0325">Glycoprotein</keyword>
<dbReference type="PANTHER" id="PTHR24223:SF461">
    <property type="entry name" value="ATP-BINDING CASSETTE SUB-FAMILY C MEMBER SUR"/>
    <property type="match status" value="1"/>
</dbReference>
<keyword evidence="4 10" id="KW-0812">Transmembrane</keyword>
<dbReference type="PROSITE" id="PS00211">
    <property type="entry name" value="ABC_TRANSPORTER_1"/>
    <property type="match status" value="1"/>
</dbReference>
<comment type="subcellular location">
    <subcellularLocation>
        <location evidence="1">Cell membrane</location>
        <topology evidence="1">Multi-pass membrane protein</topology>
    </subcellularLocation>
</comment>
<feature type="transmembrane region" description="Helical" evidence="10">
    <location>
        <begin position="1397"/>
        <end position="1418"/>
    </location>
</feature>
<dbReference type="InterPro" id="IPR027417">
    <property type="entry name" value="P-loop_NTPase"/>
</dbReference>
<evidence type="ECO:0000256" key="2">
    <source>
        <dbReference type="ARBA" id="ARBA00022448"/>
    </source>
</evidence>
<dbReference type="PROSITE" id="PS50929">
    <property type="entry name" value="ABC_TM1F"/>
    <property type="match status" value="2"/>
</dbReference>
<evidence type="ECO:0000259" key="12">
    <source>
        <dbReference type="PROSITE" id="PS50929"/>
    </source>
</evidence>
<evidence type="ECO:0000256" key="3">
    <source>
        <dbReference type="ARBA" id="ARBA00022475"/>
    </source>
</evidence>
<feature type="transmembrane region" description="Helical" evidence="10">
    <location>
        <begin position="543"/>
        <end position="560"/>
    </location>
</feature>
<name>A0A922IFE2_DERFA</name>
<feature type="transmembrane region" description="Helical" evidence="10">
    <location>
        <begin position="729"/>
        <end position="757"/>
    </location>
</feature>
<dbReference type="InterPro" id="IPR003593">
    <property type="entry name" value="AAA+_ATPase"/>
</dbReference>
<dbReference type="SUPFAM" id="SSF52540">
    <property type="entry name" value="P-loop containing nucleoside triphosphate hydrolases"/>
    <property type="match status" value="2"/>
</dbReference>
<evidence type="ECO:0008006" key="15">
    <source>
        <dbReference type="Google" id="ProtNLM"/>
    </source>
</evidence>
<dbReference type="CDD" id="cd18602">
    <property type="entry name" value="ABC_6TM_SUR1_D2_like"/>
    <property type="match status" value="1"/>
</dbReference>
<dbReference type="Gene3D" id="1.20.1560.10">
    <property type="entry name" value="ABC transporter type 1, transmembrane domain"/>
    <property type="match status" value="2"/>
</dbReference>
<feature type="transmembrane region" description="Helical" evidence="10">
    <location>
        <begin position="291"/>
        <end position="320"/>
    </location>
</feature>
<keyword evidence="3" id="KW-1003">Cell membrane</keyword>
<keyword evidence="6" id="KW-0067">ATP-binding</keyword>
<evidence type="ECO:0000256" key="7">
    <source>
        <dbReference type="ARBA" id="ARBA00022989"/>
    </source>
</evidence>
<comment type="caution">
    <text evidence="13">The sequence shown here is derived from an EMBL/GenBank/DDBJ whole genome shotgun (WGS) entry which is preliminary data.</text>
</comment>
<dbReference type="GO" id="GO:0005886">
    <property type="term" value="C:plasma membrane"/>
    <property type="evidence" value="ECO:0007669"/>
    <property type="project" value="UniProtKB-SubCell"/>
</dbReference>
<evidence type="ECO:0000259" key="11">
    <source>
        <dbReference type="PROSITE" id="PS50893"/>
    </source>
</evidence>
<feature type="transmembrane region" description="Helical" evidence="10">
    <location>
        <begin position="1553"/>
        <end position="1569"/>
    </location>
</feature>
<evidence type="ECO:0000256" key="8">
    <source>
        <dbReference type="ARBA" id="ARBA00023136"/>
    </source>
</evidence>
<dbReference type="Pfam" id="PF00664">
    <property type="entry name" value="ABC_membrane"/>
    <property type="match status" value="2"/>
</dbReference>
<accession>A0A922IFE2</accession>
<organism evidence="13 14">
    <name type="scientific">Dermatophagoides farinae</name>
    <name type="common">American house dust mite</name>
    <dbReference type="NCBI Taxonomy" id="6954"/>
    <lineage>
        <taxon>Eukaryota</taxon>
        <taxon>Metazoa</taxon>
        <taxon>Ecdysozoa</taxon>
        <taxon>Arthropoda</taxon>
        <taxon>Chelicerata</taxon>
        <taxon>Arachnida</taxon>
        <taxon>Acari</taxon>
        <taxon>Acariformes</taxon>
        <taxon>Sarcoptiformes</taxon>
        <taxon>Astigmata</taxon>
        <taxon>Psoroptidia</taxon>
        <taxon>Analgoidea</taxon>
        <taxon>Pyroglyphidae</taxon>
        <taxon>Dermatophagoidinae</taxon>
        <taxon>Dermatophagoides</taxon>
    </lineage>
</organism>
<feature type="transmembrane region" description="Helical" evidence="10">
    <location>
        <begin position="335"/>
        <end position="364"/>
    </location>
</feature>
<dbReference type="InterPro" id="IPR017871">
    <property type="entry name" value="ABC_transporter-like_CS"/>
</dbReference>
<dbReference type="InterPro" id="IPR011527">
    <property type="entry name" value="ABC1_TM_dom"/>
</dbReference>
<proteinExistence type="predicted"/>
<dbReference type="Gene3D" id="3.40.50.300">
    <property type="entry name" value="P-loop containing nucleotide triphosphate hydrolases"/>
    <property type="match status" value="2"/>
</dbReference>
<feature type="transmembrane region" description="Helical" evidence="10">
    <location>
        <begin position="472"/>
        <end position="497"/>
    </location>
</feature>
<dbReference type="PROSITE" id="PS50893">
    <property type="entry name" value="ABC_TRANSPORTER_2"/>
    <property type="match status" value="2"/>
</dbReference>
<dbReference type="FunFam" id="3.40.50.300:FF:002145">
    <property type="entry name" value="ABC transporter (MsbA subfamily)"/>
    <property type="match status" value="1"/>
</dbReference>
<dbReference type="GO" id="GO:0016887">
    <property type="term" value="F:ATP hydrolysis activity"/>
    <property type="evidence" value="ECO:0007669"/>
    <property type="project" value="InterPro"/>
</dbReference>
<keyword evidence="5" id="KW-0547">Nucleotide-binding</keyword>
<feature type="transmembrane region" description="Helical" evidence="10">
    <location>
        <begin position="1641"/>
        <end position="1665"/>
    </location>
</feature>
<feature type="transmembrane region" description="Helical" evidence="10">
    <location>
        <begin position="40"/>
        <end position="59"/>
    </location>
</feature>
<feature type="transmembrane region" description="Helical" evidence="10">
    <location>
        <begin position="189"/>
        <end position="210"/>
    </location>
</feature>
<feature type="transmembrane region" description="Helical" evidence="10">
    <location>
        <begin position="1459"/>
        <end position="1477"/>
    </location>
</feature>
<evidence type="ECO:0000256" key="6">
    <source>
        <dbReference type="ARBA" id="ARBA00022840"/>
    </source>
</evidence>
<dbReference type="PANTHER" id="PTHR24223">
    <property type="entry name" value="ATP-BINDING CASSETTE SUB-FAMILY C"/>
    <property type="match status" value="1"/>
</dbReference>
<evidence type="ECO:0000256" key="1">
    <source>
        <dbReference type="ARBA" id="ARBA00004651"/>
    </source>
</evidence>
<feature type="transmembrane region" description="Helical" evidence="10">
    <location>
        <begin position="1527"/>
        <end position="1547"/>
    </location>
</feature>
<reference evidence="13" key="1">
    <citation type="submission" date="2013-05" db="EMBL/GenBank/DDBJ databases">
        <authorList>
            <person name="Yim A.K.Y."/>
            <person name="Chan T.F."/>
            <person name="Ji K.M."/>
            <person name="Liu X.Y."/>
            <person name="Zhou J.W."/>
            <person name="Li R.Q."/>
            <person name="Yang K.Y."/>
            <person name="Li J."/>
            <person name="Li M."/>
            <person name="Law P.T.W."/>
            <person name="Wu Y.L."/>
            <person name="Cai Z.L."/>
            <person name="Qin H."/>
            <person name="Bao Y."/>
            <person name="Leung R.K.K."/>
            <person name="Ng P.K.S."/>
            <person name="Zou J."/>
            <person name="Zhong X.J."/>
            <person name="Ran P.X."/>
            <person name="Zhong N.S."/>
            <person name="Liu Z.G."/>
            <person name="Tsui S.K.W."/>
        </authorList>
    </citation>
    <scope>NUCLEOTIDE SEQUENCE</scope>
    <source>
        <strain evidence="13">Derf</strain>
        <tissue evidence="13">Whole organism</tissue>
    </source>
</reference>